<evidence type="ECO:0000256" key="9">
    <source>
        <dbReference type="ARBA" id="ARBA00038126"/>
    </source>
</evidence>
<keyword evidence="5" id="KW-0489">Methyltransferase</keyword>
<keyword evidence="7" id="KW-0949">S-adenosyl-L-methionine</keyword>
<dbReference type="PANTHER" id="PTHR14614:SF39">
    <property type="entry name" value="HISTIDINE PROTEIN METHYLTRANSFERASE 1 HOMOLOG"/>
    <property type="match status" value="1"/>
</dbReference>
<dbReference type="InterPro" id="IPR019410">
    <property type="entry name" value="Methyltransf_16"/>
</dbReference>
<organism evidence="10 11">
    <name type="scientific">Nezara viridula</name>
    <name type="common">Southern green stink bug</name>
    <name type="synonym">Cimex viridulus</name>
    <dbReference type="NCBI Taxonomy" id="85310"/>
    <lineage>
        <taxon>Eukaryota</taxon>
        <taxon>Metazoa</taxon>
        <taxon>Ecdysozoa</taxon>
        <taxon>Arthropoda</taxon>
        <taxon>Hexapoda</taxon>
        <taxon>Insecta</taxon>
        <taxon>Pterygota</taxon>
        <taxon>Neoptera</taxon>
        <taxon>Paraneoptera</taxon>
        <taxon>Hemiptera</taxon>
        <taxon>Heteroptera</taxon>
        <taxon>Panheteroptera</taxon>
        <taxon>Pentatomomorpha</taxon>
        <taxon>Pentatomoidea</taxon>
        <taxon>Pentatomidae</taxon>
        <taxon>Pentatominae</taxon>
        <taxon>Nezara</taxon>
    </lineage>
</organism>
<keyword evidence="8" id="KW-0539">Nucleus</keyword>
<dbReference type="InterPro" id="IPR029063">
    <property type="entry name" value="SAM-dependent_MTases_sf"/>
</dbReference>
<name>A0A9P0H7C7_NEZVI</name>
<sequence>MKIMVYLHLFVLHIYVYLLNLKNLLLLSILEDSNEGNSCGLSVEIKPSGKEIEQFTEGLTGCSYKFGNNIELKSLPKNHIKKNLENDVDLSIKEAEESHSDLVSGVYEGGLKIWECTFDLGHYLTRQTSSYCFEHKVVLDLGCGAGLLGILACKLGAIQVDFQDYNAGVIKHLTIPNILLNFSEIPKVRFWYGDWGGFKQACFYDVILTSETIYQPKAYLKLHELFKNCLKPNGIIILAAKSYYFGVGGSLGEFLSFIENEKIFTHKNVWYSNEGIKREIVELRFRKDVSIDNELL</sequence>
<evidence type="ECO:0000313" key="10">
    <source>
        <dbReference type="EMBL" id="CAH1396751.1"/>
    </source>
</evidence>
<evidence type="ECO:0000313" key="11">
    <source>
        <dbReference type="Proteomes" id="UP001152798"/>
    </source>
</evidence>
<proteinExistence type="inferred from homology"/>
<dbReference type="SUPFAM" id="SSF53335">
    <property type="entry name" value="S-adenosyl-L-methionine-dependent methyltransferases"/>
    <property type="match status" value="1"/>
</dbReference>
<evidence type="ECO:0000256" key="4">
    <source>
        <dbReference type="ARBA" id="ARBA00022490"/>
    </source>
</evidence>
<comment type="subcellular location">
    <subcellularLocation>
        <location evidence="2">Cytoplasm</location>
    </subcellularLocation>
    <subcellularLocation>
        <location evidence="1">Nucleus</location>
    </subcellularLocation>
</comment>
<gene>
    <name evidence="10" type="ORF">NEZAVI_LOCUS6759</name>
</gene>
<dbReference type="GO" id="GO:0005634">
    <property type="term" value="C:nucleus"/>
    <property type="evidence" value="ECO:0007669"/>
    <property type="project" value="UniProtKB-SubCell"/>
</dbReference>
<evidence type="ECO:0000256" key="3">
    <source>
        <dbReference type="ARBA" id="ARBA00012533"/>
    </source>
</evidence>
<comment type="similarity">
    <text evidence="9">Belongs to the methyltransferase superfamily. METTL18 family.</text>
</comment>
<protein>
    <recommendedName>
        <fullName evidence="3">protein-histidine N-methyltransferase</fullName>
        <ecNumber evidence="3">2.1.1.85</ecNumber>
    </recommendedName>
</protein>
<keyword evidence="4" id="KW-0963">Cytoplasm</keyword>
<dbReference type="CDD" id="cd02440">
    <property type="entry name" value="AdoMet_MTases"/>
    <property type="match status" value="1"/>
</dbReference>
<dbReference type="Proteomes" id="UP001152798">
    <property type="component" value="Chromosome 3"/>
</dbReference>
<evidence type="ECO:0000256" key="6">
    <source>
        <dbReference type="ARBA" id="ARBA00022679"/>
    </source>
</evidence>
<dbReference type="EMBL" id="OV725079">
    <property type="protein sequence ID" value="CAH1396751.1"/>
    <property type="molecule type" value="Genomic_DNA"/>
</dbReference>
<dbReference type="OrthoDB" id="1723750at2759"/>
<dbReference type="Pfam" id="PF10294">
    <property type="entry name" value="Methyltransf_16"/>
    <property type="match status" value="1"/>
</dbReference>
<dbReference type="GO" id="GO:0018064">
    <property type="term" value="F:protein-L-histidine N-tele-methyltransferase activity"/>
    <property type="evidence" value="ECO:0007669"/>
    <property type="project" value="UniProtKB-EC"/>
</dbReference>
<evidence type="ECO:0000256" key="7">
    <source>
        <dbReference type="ARBA" id="ARBA00022691"/>
    </source>
</evidence>
<evidence type="ECO:0000256" key="8">
    <source>
        <dbReference type="ARBA" id="ARBA00023242"/>
    </source>
</evidence>
<evidence type="ECO:0000256" key="1">
    <source>
        <dbReference type="ARBA" id="ARBA00004123"/>
    </source>
</evidence>
<dbReference type="GO" id="GO:0032259">
    <property type="term" value="P:methylation"/>
    <property type="evidence" value="ECO:0007669"/>
    <property type="project" value="UniProtKB-KW"/>
</dbReference>
<keyword evidence="6" id="KW-0808">Transferase</keyword>
<dbReference type="PANTHER" id="PTHR14614">
    <property type="entry name" value="HEPATOCELLULAR CARCINOMA-ASSOCIATED ANTIGEN"/>
    <property type="match status" value="1"/>
</dbReference>
<dbReference type="AlphaFoldDB" id="A0A9P0H7C7"/>
<accession>A0A9P0H7C7</accession>
<dbReference type="EC" id="2.1.1.85" evidence="3"/>
<evidence type="ECO:0000256" key="2">
    <source>
        <dbReference type="ARBA" id="ARBA00004496"/>
    </source>
</evidence>
<reference evidence="10" key="1">
    <citation type="submission" date="2022-01" db="EMBL/GenBank/DDBJ databases">
        <authorList>
            <person name="King R."/>
        </authorList>
    </citation>
    <scope>NUCLEOTIDE SEQUENCE</scope>
</reference>
<dbReference type="Gene3D" id="3.40.50.150">
    <property type="entry name" value="Vaccinia Virus protein VP39"/>
    <property type="match status" value="1"/>
</dbReference>
<evidence type="ECO:0000256" key="5">
    <source>
        <dbReference type="ARBA" id="ARBA00022603"/>
    </source>
</evidence>
<keyword evidence="11" id="KW-1185">Reference proteome</keyword>
<dbReference type="GO" id="GO:0005737">
    <property type="term" value="C:cytoplasm"/>
    <property type="evidence" value="ECO:0007669"/>
    <property type="project" value="UniProtKB-SubCell"/>
</dbReference>